<protein>
    <submittedName>
        <fullName evidence="3">Prepilin peptidase</fullName>
    </submittedName>
</protein>
<keyword evidence="1" id="KW-0812">Transmembrane</keyword>
<feature type="transmembrane region" description="Helical" evidence="1">
    <location>
        <begin position="26"/>
        <end position="48"/>
    </location>
</feature>
<keyword evidence="1" id="KW-0472">Membrane</keyword>
<dbReference type="Proteomes" id="UP000287798">
    <property type="component" value="Unassembled WGS sequence"/>
</dbReference>
<feature type="transmembrane region" description="Helical" evidence="1">
    <location>
        <begin position="144"/>
        <end position="164"/>
    </location>
</feature>
<dbReference type="RefSeq" id="WP_125180739.1">
    <property type="nucleotide sequence ID" value="NZ_QZMU01000001.1"/>
</dbReference>
<evidence type="ECO:0000313" key="4">
    <source>
        <dbReference type="Proteomes" id="UP000287798"/>
    </source>
</evidence>
<organism evidence="3 4">
    <name type="scientific">Thiohalobacter thiocyanaticus</name>
    <dbReference type="NCBI Taxonomy" id="585455"/>
    <lineage>
        <taxon>Bacteria</taxon>
        <taxon>Pseudomonadati</taxon>
        <taxon>Pseudomonadota</taxon>
        <taxon>Gammaproteobacteria</taxon>
        <taxon>Thiohalobacterales</taxon>
        <taxon>Thiohalobacteraceae</taxon>
        <taxon>Thiohalobacter</taxon>
    </lineage>
</organism>
<accession>A0A426QI64</accession>
<comment type="caution">
    <text evidence="3">The sequence shown here is derived from an EMBL/GenBank/DDBJ whole genome shotgun (WGS) entry which is preliminary data.</text>
</comment>
<keyword evidence="4" id="KW-1185">Reference proteome</keyword>
<evidence type="ECO:0000256" key="1">
    <source>
        <dbReference type="SAM" id="Phobius"/>
    </source>
</evidence>
<feature type="transmembrane region" description="Helical" evidence="1">
    <location>
        <begin position="85"/>
        <end position="111"/>
    </location>
</feature>
<reference evidence="3 4" key="1">
    <citation type="journal article" date="2010" name="Int. J. Syst. Evol. Microbiol.">
        <title>Thiohalobacter thiocyanaticus gen. nov., sp. nov., a moderately halophilic, sulfur-oxidizing gammaproteobacterium from hypersaline lakes, that utilizes thiocyanate.</title>
        <authorList>
            <person name="Sorokin D.Y."/>
            <person name="Kovaleva O.L."/>
            <person name="Tourova T.P."/>
            <person name="Muyzer G."/>
        </authorList>
    </citation>
    <scope>NUCLEOTIDE SEQUENCE [LARGE SCALE GENOMIC DNA]</scope>
    <source>
        <strain evidence="3 4">Hrh1</strain>
    </source>
</reference>
<keyword evidence="1" id="KW-1133">Transmembrane helix</keyword>
<dbReference type="Gene3D" id="1.20.120.1220">
    <property type="match status" value="1"/>
</dbReference>
<name>A0A426QI64_9GAMM</name>
<feature type="domain" description="Prepilin type IV endopeptidase peptidase" evidence="2">
    <location>
        <begin position="7"/>
        <end position="110"/>
    </location>
</feature>
<gene>
    <name evidence="3" type="ORF">D6C00_05445</name>
</gene>
<dbReference type="Pfam" id="PF01478">
    <property type="entry name" value="Peptidase_A24"/>
    <property type="match status" value="1"/>
</dbReference>
<dbReference type="EMBL" id="QZMU01000001">
    <property type="protein sequence ID" value="RRQ21439.1"/>
    <property type="molecule type" value="Genomic_DNA"/>
</dbReference>
<dbReference type="InterPro" id="IPR000045">
    <property type="entry name" value="Prepilin_IV_endopep_pep"/>
</dbReference>
<evidence type="ECO:0000259" key="2">
    <source>
        <dbReference type="Pfam" id="PF01478"/>
    </source>
</evidence>
<sequence length="167" mass="16902">MPEALGLGLWALVAAGFDLRWRRLPNLLTLGGLAVGVLVVLASGASLLGMAPASAWQGLGLALLLTLPGYALGQLGAGDVKLAAAMAMLTGLVHFIAAFALAAILALAVLLTCRFVRDLPYLHGLCPEGWLTGGEGTGRARRTVPFGAALGIALPVVMILLAGGRAG</sequence>
<dbReference type="GO" id="GO:0016020">
    <property type="term" value="C:membrane"/>
    <property type="evidence" value="ECO:0007669"/>
    <property type="project" value="InterPro"/>
</dbReference>
<dbReference type="AlphaFoldDB" id="A0A426QI64"/>
<evidence type="ECO:0000313" key="3">
    <source>
        <dbReference type="EMBL" id="RRQ21439.1"/>
    </source>
</evidence>
<dbReference type="GO" id="GO:0004190">
    <property type="term" value="F:aspartic-type endopeptidase activity"/>
    <property type="evidence" value="ECO:0007669"/>
    <property type="project" value="InterPro"/>
</dbReference>
<feature type="transmembrane region" description="Helical" evidence="1">
    <location>
        <begin position="55"/>
        <end position="73"/>
    </location>
</feature>
<proteinExistence type="predicted"/>